<feature type="transmembrane region" description="Helical" evidence="14">
    <location>
        <begin position="801"/>
        <end position="823"/>
    </location>
</feature>
<evidence type="ECO:0000256" key="6">
    <source>
        <dbReference type="ARBA" id="ARBA00022777"/>
    </source>
</evidence>
<dbReference type="GO" id="GO:0043565">
    <property type="term" value="F:sequence-specific DNA binding"/>
    <property type="evidence" value="ECO:0007669"/>
    <property type="project" value="InterPro"/>
</dbReference>
<dbReference type="PROSITE" id="PS50109">
    <property type="entry name" value="HIS_KIN"/>
    <property type="match status" value="1"/>
</dbReference>
<evidence type="ECO:0000259" key="16">
    <source>
        <dbReference type="PROSITE" id="PS50109"/>
    </source>
</evidence>
<keyword evidence="14" id="KW-1133">Transmembrane helix</keyword>
<name>A0A1D7QHF3_9SPHI</name>
<evidence type="ECO:0000256" key="5">
    <source>
        <dbReference type="ARBA" id="ARBA00022741"/>
    </source>
</evidence>
<dbReference type="Pfam" id="PF00512">
    <property type="entry name" value="HisKA"/>
    <property type="match status" value="1"/>
</dbReference>
<comment type="catalytic activity">
    <reaction evidence="1">
        <text>ATP + protein L-histidine = ADP + protein N-phospho-L-histidine.</text>
        <dbReference type="EC" id="2.7.13.3"/>
    </reaction>
</comment>
<dbReference type="InterPro" id="IPR011110">
    <property type="entry name" value="Reg_prop"/>
</dbReference>
<dbReference type="InterPro" id="IPR036890">
    <property type="entry name" value="HATPase_C_sf"/>
</dbReference>
<dbReference type="Gene3D" id="2.130.10.10">
    <property type="entry name" value="YVTN repeat-like/Quinoprotein amine dehydrogenase"/>
    <property type="match status" value="2"/>
</dbReference>
<feature type="domain" description="HTH araC/xylS-type" evidence="15">
    <location>
        <begin position="1258"/>
        <end position="1357"/>
    </location>
</feature>
<evidence type="ECO:0000256" key="3">
    <source>
        <dbReference type="ARBA" id="ARBA00022553"/>
    </source>
</evidence>
<evidence type="ECO:0000259" key="17">
    <source>
        <dbReference type="PROSITE" id="PS50110"/>
    </source>
</evidence>
<dbReference type="PANTHER" id="PTHR43547">
    <property type="entry name" value="TWO-COMPONENT HISTIDINE KINASE"/>
    <property type="match status" value="1"/>
</dbReference>
<dbReference type="Gene3D" id="3.30.565.10">
    <property type="entry name" value="Histidine kinase-like ATPase, C-terminal domain"/>
    <property type="match status" value="1"/>
</dbReference>
<dbReference type="EC" id="2.7.13.3" evidence="2"/>
<evidence type="ECO:0000256" key="11">
    <source>
        <dbReference type="ARBA" id="ARBA00023163"/>
    </source>
</evidence>
<dbReference type="RefSeq" id="WP_069379773.1">
    <property type="nucleotide sequence ID" value="NZ_CP017141.1"/>
</dbReference>
<dbReference type="GO" id="GO:0005524">
    <property type="term" value="F:ATP binding"/>
    <property type="evidence" value="ECO:0007669"/>
    <property type="project" value="UniProtKB-KW"/>
</dbReference>
<keyword evidence="6" id="KW-0418">Kinase</keyword>
<keyword evidence="8" id="KW-0902">Two-component regulatory system</keyword>
<evidence type="ECO:0000256" key="9">
    <source>
        <dbReference type="ARBA" id="ARBA00023015"/>
    </source>
</evidence>
<reference evidence="18 19" key="1">
    <citation type="submission" date="2016-08" db="EMBL/GenBank/DDBJ databases">
        <authorList>
            <person name="Seilhamer J.J."/>
        </authorList>
    </citation>
    <scope>NUCLEOTIDE SEQUENCE [LARGE SCALE GENOMIC DNA]</scope>
    <source>
        <strain evidence="18 19">DX4</strain>
    </source>
</reference>
<dbReference type="FunFam" id="2.60.40.10:FF:000791">
    <property type="entry name" value="Two-component system sensor histidine kinase/response regulator"/>
    <property type="match status" value="1"/>
</dbReference>
<dbReference type="InterPro" id="IPR004358">
    <property type="entry name" value="Sig_transdc_His_kin-like_C"/>
</dbReference>
<dbReference type="SUPFAM" id="SSF47384">
    <property type="entry name" value="Homodimeric domain of signal transducing histidine kinase"/>
    <property type="match status" value="1"/>
</dbReference>
<evidence type="ECO:0000259" key="15">
    <source>
        <dbReference type="PROSITE" id="PS01124"/>
    </source>
</evidence>
<dbReference type="InterPro" id="IPR036097">
    <property type="entry name" value="HisK_dim/P_sf"/>
</dbReference>
<dbReference type="Gene3D" id="1.10.287.130">
    <property type="match status" value="1"/>
</dbReference>
<keyword evidence="7" id="KW-0067">ATP-binding</keyword>
<dbReference type="SMART" id="SM00448">
    <property type="entry name" value="REC"/>
    <property type="match status" value="1"/>
</dbReference>
<keyword evidence="3 12" id="KW-0597">Phosphoprotein</keyword>
<gene>
    <name evidence="18" type="ORF">BFS30_13525</name>
</gene>
<sequence length="1363" mass="154855">MLKRLFFLISIVLVQLPVKGQELSFNQLMTKNGLSQNSIFAIAQDSQGFMWFGSRYGLNRYDGNRFRLYKSTTADTNTLSDDYINALFSDSKKELWVGTSNGLNRFDPKKNSFERIYLREGLINKSNTPIISIYEDRKGNLWVAAKNGLYLLSDRKTKKFSPARQLGLDKKIAGSEVQSLYEDSKGDFWIGTNNGLGRLRFSNNKLKILQFFTHAAGQPESLSDNSVTAITEDLEHNLWIGTENGGINLFHTTTNTFSRYLHQEGVKNSLVHNAVRKIIRNKKGQLCIGTQEGLSLFDPAKKTFQTYQHRTAVNQSLNQNSIYSLYEDHSGSLWIGTYYGGINVAYAHATNFKTFQYNEKQTGISHNVISSIIADQNENLWIGTEGGGLNYFDQQRRQFSSYKVKAADFSSLGSDLVKVIYKDRTGDIWVGTHGGGLNLFDPASHSFKRFLVTGKEIKTSRSEIVALLEDDRGALWIGSQTGIRIFNKSKTSLSPYPEIPAIRKIRDHNVKFLFEDSRKNIWIAATTGLYLLDANRQSLQSFKLPRGSNSVNNNANFINCIQEDKAGNIWIGLYYGGLSKYEISRKIFSKTYTTKDGLSHNNVVGILEDGKQQLWISTSNGLSRFNPKNQTFRTYTTSDGLAGDEFNYNSFFKTKAGEMYFGGYNGLTHFFPDQIEKNEEQASIAFTGLKLFNNPVSIHAADGLLKEDIGFTEKLVFHYGQNVFAIEFALLNYIKSNKNKYAYKLEGINEEWIESRSPVATYTNLPSGTYTLLVKGANNDGIWSETASMQIEILPPIWKTWWAYIFYAALLGLILFFITRFFYLRGLLLKDEELHQIKLNFFTNISHEIRTHLTLIMAPVEKLLEGRQSDNLIGQQLTSVKNNADRLLKLVSELMDFRKADTKNLKLRVAAYDLILFLKDIYAAFEDLSGKKNIHFSFNYDQEPLMLYFDKEQLEKVFFNLLSNAFKFTPDQGHIRINIQTEQNRVLISISDTGRGIAPQYLEQLFVNYFQVDDHSIQNTGYGIGLALAKNIIELHKGNIKVSSKPASEAEAGFTRFELQLLRGNAHFAAQQLSAPIQSQPSPTPTEDPARQIPEHQENPGPKSKEIKRPTVLIVEDNWELRALISSTLEPDYVVLVAENGLEGWNIATIEIPDLIISDVMMPEMDGFTLCNQLKSDERTSHIPVLLLTAKSDQTDQISGLSQGADIYLIKPFSTRILQLQVNNLLEAREKMRKKYSRELILEPNQVMVNPVNEQFLSRLIGIIEEHMEEENFGVDLLAEKIGMSQSVLYKKLKALTDLSVNDFSKSIRLKKAAQLLLQRHYTVYEVGYMVGFSDRKYFSREFKKQFGQTPSQYIEAGSMPVN</sequence>
<dbReference type="EMBL" id="CP017141">
    <property type="protein sequence ID" value="AOM78102.1"/>
    <property type="molecule type" value="Genomic_DNA"/>
</dbReference>
<evidence type="ECO:0000256" key="2">
    <source>
        <dbReference type="ARBA" id="ARBA00012438"/>
    </source>
</evidence>
<keyword evidence="14" id="KW-0812">Transmembrane</keyword>
<dbReference type="InterPro" id="IPR009057">
    <property type="entry name" value="Homeodomain-like_sf"/>
</dbReference>
<evidence type="ECO:0000256" key="14">
    <source>
        <dbReference type="SAM" id="Phobius"/>
    </source>
</evidence>
<dbReference type="SMART" id="SM00388">
    <property type="entry name" value="HisKA"/>
    <property type="match status" value="1"/>
</dbReference>
<dbReference type="Pfam" id="PF12833">
    <property type="entry name" value="HTH_18"/>
    <property type="match status" value="1"/>
</dbReference>
<dbReference type="SUPFAM" id="SSF55874">
    <property type="entry name" value="ATPase domain of HSP90 chaperone/DNA topoisomerase II/histidine kinase"/>
    <property type="match status" value="1"/>
</dbReference>
<dbReference type="PRINTS" id="PR00344">
    <property type="entry name" value="BCTRLSENSOR"/>
</dbReference>
<dbReference type="InterPro" id="IPR005467">
    <property type="entry name" value="His_kinase_dom"/>
</dbReference>
<evidence type="ECO:0000256" key="13">
    <source>
        <dbReference type="SAM" id="MobiDB-lite"/>
    </source>
</evidence>
<keyword evidence="19" id="KW-1185">Reference proteome</keyword>
<dbReference type="InterPro" id="IPR018060">
    <property type="entry name" value="HTH_AraC"/>
</dbReference>
<dbReference type="InterPro" id="IPR011123">
    <property type="entry name" value="Y_Y_Y"/>
</dbReference>
<dbReference type="SMART" id="SM00342">
    <property type="entry name" value="HTH_ARAC"/>
    <property type="match status" value="1"/>
</dbReference>
<dbReference type="CDD" id="cd17574">
    <property type="entry name" value="REC_OmpR"/>
    <property type="match status" value="1"/>
</dbReference>
<keyword evidence="5" id="KW-0547">Nucleotide-binding</keyword>
<feature type="compositionally biased region" description="Basic and acidic residues" evidence="13">
    <location>
        <begin position="1088"/>
        <end position="1109"/>
    </location>
</feature>
<dbReference type="SUPFAM" id="SSF63829">
    <property type="entry name" value="Calcium-dependent phosphotriesterase"/>
    <property type="match status" value="2"/>
</dbReference>
<dbReference type="SUPFAM" id="SSF46689">
    <property type="entry name" value="Homeodomain-like"/>
    <property type="match status" value="1"/>
</dbReference>
<dbReference type="OrthoDB" id="9809670at2"/>
<dbReference type="InterPro" id="IPR001789">
    <property type="entry name" value="Sig_transdc_resp-reg_receiver"/>
</dbReference>
<dbReference type="Gene3D" id="2.60.40.10">
    <property type="entry name" value="Immunoglobulins"/>
    <property type="match status" value="1"/>
</dbReference>
<protein>
    <recommendedName>
        <fullName evidence="2">histidine kinase</fullName>
        <ecNumber evidence="2">2.7.13.3</ecNumber>
    </recommendedName>
</protein>
<dbReference type="PROSITE" id="PS01124">
    <property type="entry name" value="HTH_ARAC_FAMILY_2"/>
    <property type="match status" value="1"/>
</dbReference>
<dbReference type="PANTHER" id="PTHR43547:SF2">
    <property type="entry name" value="HYBRID SIGNAL TRANSDUCTION HISTIDINE KINASE C"/>
    <property type="match status" value="1"/>
</dbReference>
<dbReference type="FunFam" id="3.30.565.10:FF:000037">
    <property type="entry name" value="Hybrid sensor histidine kinase/response regulator"/>
    <property type="match status" value="1"/>
</dbReference>
<dbReference type="InterPro" id="IPR013783">
    <property type="entry name" value="Ig-like_fold"/>
</dbReference>
<dbReference type="PROSITE" id="PS50110">
    <property type="entry name" value="RESPONSE_REGULATORY"/>
    <property type="match status" value="1"/>
</dbReference>
<dbReference type="KEGG" id="psty:BFS30_13525"/>
<evidence type="ECO:0000256" key="10">
    <source>
        <dbReference type="ARBA" id="ARBA00023125"/>
    </source>
</evidence>
<keyword evidence="11" id="KW-0804">Transcription</keyword>
<feature type="domain" description="Histidine kinase" evidence="16">
    <location>
        <begin position="844"/>
        <end position="1065"/>
    </location>
</feature>
<dbReference type="InterPro" id="IPR015943">
    <property type="entry name" value="WD40/YVTN_repeat-like_dom_sf"/>
</dbReference>
<dbReference type="Pfam" id="PF02518">
    <property type="entry name" value="HATPase_c"/>
    <property type="match status" value="1"/>
</dbReference>
<accession>A0A1D7QHF3</accession>
<dbReference type="InterPro" id="IPR003661">
    <property type="entry name" value="HisK_dim/P_dom"/>
</dbReference>
<dbReference type="InterPro" id="IPR003594">
    <property type="entry name" value="HATPase_dom"/>
</dbReference>
<dbReference type="PROSITE" id="PS00041">
    <property type="entry name" value="HTH_ARAC_FAMILY_1"/>
    <property type="match status" value="1"/>
</dbReference>
<dbReference type="Gene3D" id="1.10.10.60">
    <property type="entry name" value="Homeodomain-like"/>
    <property type="match status" value="1"/>
</dbReference>
<dbReference type="SUPFAM" id="SSF52172">
    <property type="entry name" value="CheY-like"/>
    <property type="match status" value="1"/>
</dbReference>
<feature type="region of interest" description="Disordered" evidence="13">
    <location>
        <begin position="1075"/>
        <end position="1109"/>
    </location>
</feature>
<dbReference type="CDD" id="cd00082">
    <property type="entry name" value="HisKA"/>
    <property type="match status" value="1"/>
</dbReference>
<keyword evidence="14" id="KW-0472">Membrane</keyword>
<organism evidence="18 19">
    <name type="scientific">Pedobacter steynii</name>
    <dbReference type="NCBI Taxonomy" id="430522"/>
    <lineage>
        <taxon>Bacteria</taxon>
        <taxon>Pseudomonadati</taxon>
        <taxon>Bacteroidota</taxon>
        <taxon>Sphingobacteriia</taxon>
        <taxon>Sphingobacteriales</taxon>
        <taxon>Sphingobacteriaceae</taxon>
        <taxon>Pedobacter</taxon>
    </lineage>
</organism>
<dbReference type="GO" id="GO:0003700">
    <property type="term" value="F:DNA-binding transcription factor activity"/>
    <property type="evidence" value="ECO:0007669"/>
    <property type="project" value="InterPro"/>
</dbReference>
<dbReference type="GO" id="GO:0000155">
    <property type="term" value="F:phosphorelay sensor kinase activity"/>
    <property type="evidence" value="ECO:0007669"/>
    <property type="project" value="InterPro"/>
</dbReference>
<evidence type="ECO:0000256" key="12">
    <source>
        <dbReference type="PROSITE-ProRule" id="PRU00169"/>
    </source>
</evidence>
<keyword evidence="9" id="KW-0805">Transcription regulation</keyword>
<dbReference type="Proteomes" id="UP000094313">
    <property type="component" value="Chromosome"/>
</dbReference>
<dbReference type="Pfam" id="PF00072">
    <property type="entry name" value="Response_reg"/>
    <property type="match status" value="1"/>
</dbReference>
<feature type="domain" description="Response regulatory" evidence="17">
    <location>
        <begin position="1111"/>
        <end position="1226"/>
    </location>
</feature>
<keyword evidence="10" id="KW-0238">DNA-binding</keyword>
<evidence type="ECO:0000256" key="4">
    <source>
        <dbReference type="ARBA" id="ARBA00022679"/>
    </source>
</evidence>
<dbReference type="Pfam" id="PF07495">
    <property type="entry name" value="Y_Y_Y"/>
    <property type="match status" value="1"/>
</dbReference>
<dbReference type="Pfam" id="PF07494">
    <property type="entry name" value="Reg_prop"/>
    <property type="match status" value="8"/>
</dbReference>
<feature type="modified residue" description="4-aspartylphosphate" evidence="12">
    <location>
        <position position="1159"/>
    </location>
</feature>
<evidence type="ECO:0000256" key="7">
    <source>
        <dbReference type="ARBA" id="ARBA00022840"/>
    </source>
</evidence>
<proteinExistence type="predicted"/>
<dbReference type="InterPro" id="IPR018062">
    <property type="entry name" value="HTH_AraC-typ_CS"/>
</dbReference>
<evidence type="ECO:0000256" key="1">
    <source>
        <dbReference type="ARBA" id="ARBA00000085"/>
    </source>
</evidence>
<evidence type="ECO:0000313" key="18">
    <source>
        <dbReference type="EMBL" id="AOM78102.1"/>
    </source>
</evidence>
<dbReference type="SMART" id="SM00387">
    <property type="entry name" value="HATPase_c"/>
    <property type="match status" value="1"/>
</dbReference>
<dbReference type="InterPro" id="IPR011006">
    <property type="entry name" value="CheY-like_superfamily"/>
</dbReference>
<evidence type="ECO:0000313" key="19">
    <source>
        <dbReference type="Proteomes" id="UP000094313"/>
    </source>
</evidence>
<evidence type="ECO:0000256" key="8">
    <source>
        <dbReference type="ARBA" id="ARBA00023012"/>
    </source>
</evidence>
<dbReference type="Gene3D" id="3.40.50.2300">
    <property type="match status" value="1"/>
</dbReference>
<keyword evidence="4" id="KW-0808">Transferase</keyword>